<dbReference type="OrthoDB" id="9792301at2"/>
<dbReference type="EMBL" id="NFJD01000003">
    <property type="protein sequence ID" value="OUO56578.1"/>
    <property type="molecule type" value="Genomic_DNA"/>
</dbReference>
<keyword evidence="3" id="KW-1185">Reference proteome</keyword>
<accession>A0A1Y4DI06</accession>
<evidence type="ECO:0000313" key="2">
    <source>
        <dbReference type="EMBL" id="OUO56578.1"/>
    </source>
</evidence>
<dbReference type="Pfam" id="PF03061">
    <property type="entry name" value="4HBT"/>
    <property type="match status" value="1"/>
</dbReference>
<organism evidence="2 3">
    <name type="scientific">Candidatus Avelusimicrobium gallicola</name>
    <dbReference type="NCBI Taxonomy" id="2562704"/>
    <lineage>
        <taxon>Bacteria</taxon>
        <taxon>Pseudomonadati</taxon>
        <taxon>Elusimicrobiota</taxon>
        <taxon>Elusimicrobia</taxon>
        <taxon>Elusimicrobiales</taxon>
        <taxon>Elusimicrobiaceae</taxon>
        <taxon>Candidatus Avelusimicrobium</taxon>
    </lineage>
</organism>
<evidence type="ECO:0000259" key="1">
    <source>
        <dbReference type="Pfam" id="PF03061"/>
    </source>
</evidence>
<dbReference type="PANTHER" id="PTHR47260:SF1">
    <property type="entry name" value="UPF0644 PROTEIN PB2B4.06"/>
    <property type="match status" value="1"/>
</dbReference>
<dbReference type="RefSeq" id="WP_087288640.1">
    <property type="nucleotide sequence ID" value="NZ_NFJD01000003.1"/>
</dbReference>
<comment type="caution">
    <text evidence="2">The sequence shown here is derived from an EMBL/GenBank/DDBJ whole genome shotgun (WGS) entry which is preliminary data.</text>
</comment>
<dbReference type="InterPro" id="IPR052061">
    <property type="entry name" value="PTE-AB_protein"/>
</dbReference>
<evidence type="ECO:0000313" key="3">
    <source>
        <dbReference type="Proteomes" id="UP000196368"/>
    </source>
</evidence>
<feature type="domain" description="Thioesterase" evidence="1">
    <location>
        <begin position="51"/>
        <end position="127"/>
    </location>
</feature>
<sequence>MKKLRQPTSLQCFACGRNNPFGLKLEWYNDYDKRQVEASFSLDDNYCSYPGTVHGGILATILDETSGRAILLNNDFNRLMVTLKMEVVYKHNTPTHTPLKAIGRVIKDSGSRAMVEGEIVLPDGTVSAKCSSILYKIPQAVKDKWGPEEEEWKRTTPSVEE</sequence>
<proteinExistence type="predicted"/>
<dbReference type="AlphaFoldDB" id="A0A1Y4DI06"/>
<gene>
    <name evidence="2" type="ORF">B5F75_05130</name>
</gene>
<reference evidence="3" key="1">
    <citation type="submission" date="2017-04" db="EMBL/GenBank/DDBJ databases">
        <title>Function of individual gut microbiota members based on whole genome sequencing of pure cultures obtained from chicken caecum.</title>
        <authorList>
            <person name="Medvecky M."/>
            <person name="Cejkova D."/>
            <person name="Polansky O."/>
            <person name="Karasova D."/>
            <person name="Kubasova T."/>
            <person name="Cizek A."/>
            <person name="Rychlik I."/>
        </authorList>
    </citation>
    <scope>NUCLEOTIDE SEQUENCE [LARGE SCALE GENOMIC DNA]</scope>
    <source>
        <strain evidence="3">An273</strain>
    </source>
</reference>
<protein>
    <recommendedName>
        <fullName evidence="1">Thioesterase domain-containing protein</fullName>
    </recommendedName>
</protein>
<dbReference type="Gene3D" id="3.10.129.10">
    <property type="entry name" value="Hotdog Thioesterase"/>
    <property type="match status" value="1"/>
</dbReference>
<dbReference type="InterPro" id="IPR006683">
    <property type="entry name" value="Thioestr_dom"/>
</dbReference>
<dbReference type="SUPFAM" id="SSF54637">
    <property type="entry name" value="Thioesterase/thiol ester dehydrase-isomerase"/>
    <property type="match status" value="1"/>
</dbReference>
<dbReference type="CDD" id="cd03443">
    <property type="entry name" value="PaaI_thioesterase"/>
    <property type="match status" value="1"/>
</dbReference>
<dbReference type="InterPro" id="IPR029069">
    <property type="entry name" value="HotDog_dom_sf"/>
</dbReference>
<dbReference type="GO" id="GO:0016790">
    <property type="term" value="F:thiolester hydrolase activity"/>
    <property type="evidence" value="ECO:0007669"/>
    <property type="project" value="UniProtKB-ARBA"/>
</dbReference>
<dbReference type="PANTHER" id="PTHR47260">
    <property type="entry name" value="UPF0644 PROTEIN PB2B4.06"/>
    <property type="match status" value="1"/>
</dbReference>
<dbReference type="Proteomes" id="UP000196368">
    <property type="component" value="Unassembled WGS sequence"/>
</dbReference>
<name>A0A1Y4DI06_9BACT</name>